<feature type="region of interest" description="Disordered" evidence="1">
    <location>
        <begin position="1294"/>
        <end position="1355"/>
    </location>
</feature>
<dbReference type="SUPFAM" id="SSF53448">
    <property type="entry name" value="Nucleotide-diphospho-sugar transferases"/>
    <property type="match status" value="1"/>
</dbReference>
<proteinExistence type="predicted"/>
<feature type="compositionally biased region" description="Gly residues" evidence="1">
    <location>
        <begin position="1304"/>
        <end position="1314"/>
    </location>
</feature>
<evidence type="ECO:0000313" key="4">
    <source>
        <dbReference type="Proteomes" id="UP000654075"/>
    </source>
</evidence>
<dbReference type="PANTHER" id="PTHR11183">
    <property type="entry name" value="GLYCOGENIN SUBFAMILY MEMBER"/>
    <property type="match status" value="1"/>
</dbReference>
<dbReference type="OrthoDB" id="2014201at2759"/>
<protein>
    <submittedName>
        <fullName evidence="3">Uncharacterized protein</fullName>
    </submittedName>
</protein>
<keyword evidence="2" id="KW-0812">Transmembrane</keyword>
<gene>
    <name evidence="3" type="ORF">PGLA1383_LOCUS4333</name>
</gene>
<keyword evidence="2" id="KW-1133">Transmembrane helix</keyword>
<reference evidence="3" key="1">
    <citation type="submission" date="2021-02" db="EMBL/GenBank/DDBJ databases">
        <authorList>
            <person name="Dougan E. K."/>
            <person name="Rhodes N."/>
            <person name="Thang M."/>
            <person name="Chan C."/>
        </authorList>
    </citation>
    <scope>NUCLEOTIDE SEQUENCE</scope>
</reference>
<dbReference type="GO" id="GO:0016757">
    <property type="term" value="F:glycosyltransferase activity"/>
    <property type="evidence" value="ECO:0007669"/>
    <property type="project" value="InterPro"/>
</dbReference>
<evidence type="ECO:0000313" key="3">
    <source>
        <dbReference type="EMBL" id="CAE8585424.1"/>
    </source>
</evidence>
<feature type="transmembrane region" description="Helical" evidence="2">
    <location>
        <begin position="904"/>
        <end position="928"/>
    </location>
</feature>
<dbReference type="InterPro" id="IPR050587">
    <property type="entry name" value="GNT1/Glycosyltrans_8"/>
</dbReference>
<feature type="transmembrane region" description="Helical" evidence="2">
    <location>
        <begin position="806"/>
        <end position="826"/>
    </location>
</feature>
<comment type="caution">
    <text evidence="3">The sequence shown here is derived from an EMBL/GenBank/DDBJ whole genome shotgun (WGS) entry which is preliminary data.</text>
</comment>
<dbReference type="EMBL" id="CAJNNV010001630">
    <property type="protein sequence ID" value="CAE8585424.1"/>
    <property type="molecule type" value="Genomic_DNA"/>
</dbReference>
<dbReference type="InterPro" id="IPR029044">
    <property type="entry name" value="Nucleotide-diphossugar_trans"/>
</dbReference>
<dbReference type="Gene3D" id="3.90.550.10">
    <property type="entry name" value="Spore Coat Polysaccharide Biosynthesis Protein SpsA, Chain A"/>
    <property type="match status" value="1"/>
</dbReference>
<name>A0A813DG25_POLGL</name>
<dbReference type="SUPFAM" id="SSF52047">
    <property type="entry name" value="RNI-like"/>
    <property type="match status" value="1"/>
</dbReference>
<dbReference type="Gene3D" id="3.80.10.10">
    <property type="entry name" value="Ribonuclease Inhibitor"/>
    <property type="match status" value="1"/>
</dbReference>
<feature type="compositionally biased region" description="Polar residues" evidence="1">
    <location>
        <begin position="1320"/>
        <end position="1331"/>
    </location>
</feature>
<dbReference type="InterPro" id="IPR032675">
    <property type="entry name" value="LRR_dom_sf"/>
</dbReference>
<feature type="compositionally biased region" description="Low complexity" evidence="1">
    <location>
        <begin position="1294"/>
        <end position="1303"/>
    </location>
</feature>
<keyword evidence="2" id="KW-0472">Membrane</keyword>
<sequence>MDLVHDGVRKTMWQGRLVSLVPRPSKQRLIRDAVKSSECLPLDLALETGCHRQVSPDRSPTWDLQQCPHNFCCTTCISILESKASVKGDGKGKAAAGPSAFRIVFSLKSIVAVPLYMTLIAAKRLNDEMALVAIIRDSGTDANKDKVPNIDRRAVMMTCPAHQLEDFLELLSARGCIRSDISSCYDFKTTEDLCRYRDPEEVALRTGLFTTVFPAVRRSSQISKYALAAIKVKDASTQYFQVQCMNLKRSRLRPLGCGICHRDVKPENIWLTELLAEVVGSPGIPGDVFAAGIVLFGEAEASSLRLIDETDDELDCGFRMQLPAIRLLVIDMYSIFLYTSRVQPVGDWNRYLAASLSRPESATGYLDALATNGLFEFLRCPDIFALRAAGKTSSVNIGQGSVRHAYLKSLSAMRAVVHKVDLGQLWTLEVTIDTTWVPELHFLKSVTRLRSLTLVNMSFESDQSFPSFCGSIAQMCNLQCLDLSGIGVPADSLTPSFRMLGDAFAGLRSLKVFRLADTNQTITSTQIGDARHLRLLTASLARLPELRSVDITGTVRTVAEAEEFSGNGFSVAGALAWFRNMASVDSMFPSSVEFTHDDWMEVFFCCLLLVVSLTLPYYVCITYTSWFVDEGFAIYRNPDARGETPIVEVLQHDFWGTHLIPPEGYNTHKSWRPLITLMYAAEWQLSQRYGFGGQEMKPMRALSCVIHSFNSAGVLILLRMLRLPLGWSTVGAALFAAHPAHIENIVYIVGRADSLSTSFYLLAVMLYLRLTLRRKPCLPMMGSELSWSSSTELLVSRRAGGQNRTALALLFGLAVTFGLRAVVRWWQEIRWRARRRFLQISSPLANSAVKQATPGGFFAQGRWPWSPGPDKWRGFCPNCKRPIDCYLTEKWALSQPKKEARGKCAFLICLWGSSANYLIGAMVLGYSLKQTGSKHSRVCLYTDDVPAGFVELLSLMWDCRPIEHIDAAVRTMSFSESEDRFEKVFTKLRGMALTEFEKVLMMDIDLLVRDNIDEIFELQAPAAMRRGMNDKWPLKTGDPLEGRVFFLGKDASSPKWSWGQGTGINAGVMLWQPDQKVFEDMMNEIEEPNHPEHCKGNGPEQDYLSRYWADAPWKHIGVQYNFQLHQMFFALHPDRSDRAERALLLGESHKIKIVHYSGESTAKPWHRVLDSRWAEFWPDRSKDAEYAEEFAKEFQGYWLWVKKDKAAFEMQQGNSQSWDLDGMFVGGDGQLYRKSWDDRGAEPKVIDTRPEVGRNAMSFLSDVLREWFDTLQALEVELGFDLPQRLRDVAAAIPRPRPDAAGSHGAGRGGGATGRGNAKSWKQPTPKSNGWRTDGCLPPAEDGAGNHEEGSSVPSSKVTAMCSATAIGRSVLLVEGGASVFDEQDADLQGVFLKIAGPHAARHFPFLESQPGRLDERLGALHLWVSNVPAGVTVLVAIVCVKAEILQTVLGALAPLGLPQVPPPASCQVMAAVGRRPGSDGCLWGDAFFTHASAETKPSTP</sequence>
<evidence type="ECO:0000256" key="1">
    <source>
        <dbReference type="SAM" id="MobiDB-lite"/>
    </source>
</evidence>
<evidence type="ECO:0000256" key="2">
    <source>
        <dbReference type="SAM" id="Phobius"/>
    </source>
</evidence>
<dbReference type="Pfam" id="PF01501">
    <property type="entry name" value="Glyco_transf_8"/>
    <property type="match status" value="1"/>
</dbReference>
<organism evidence="3 4">
    <name type="scientific">Polarella glacialis</name>
    <name type="common">Dinoflagellate</name>
    <dbReference type="NCBI Taxonomy" id="89957"/>
    <lineage>
        <taxon>Eukaryota</taxon>
        <taxon>Sar</taxon>
        <taxon>Alveolata</taxon>
        <taxon>Dinophyceae</taxon>
        <taxon>Suessiales</taxon>
        <taxon>Suessiaceae</taxon>
        <taxon>Polarella</taxon>
    </lineage>
</organism>
<keyword evidence="4" id="KW-1185">Reference proteome</keyword>
<dbReference type="InterPro" id="IPR002495">
    <property type="entry name" value="Glyco_trans_8"/>
</dbReference>
<accession>A0A813DG25</accession>
<dbReference type="Proteomes" id="UP000654075">
    <property type="component" value="Unassembled WGS sequence"/>
</dbReference>